<evidence type="ECO:0000256" key="1">
    <source>
        <dbReference type="ARBA" id="ARBA00004533"/>
    </source>
</evidence>
<gene>
    <name evidence="10" type="ORF">C8N44_11237</name>
</gene>
<dbReference type="InterPro" id="IPR003399">
    <property type="entry name" value="Mce/MlaD"/>
</dbReference>
<accession>A0A2T6AUC0</accession>
<dbReference type="PANTHER" id="PTHR30462:SF0">
    <property type="entry name" value="INTERMEMBRANE TRANSPORT PROTEIN YEBT"/>
    <property type="match status" value="1"/>
</dbReference>
<dbReference type="InterPro" id="IPR051800">
    <property type="entry name" value="PqiA-PqiB_transport"/>
</dbReference>
<dbReference type="GO" id="GO:0005886">
    <property type="term" value="C:plasma membrane"/>
    <property type="evidence" value="ECO:0007669"/>
    <property type="project" value="UniProtKB-SubCell"/>
</dbReference>
<evidence type="ECO:0000256" key="4">
    <source>
        <dbReference type="ARBA" id="ARBA00022692"/>
    </source>
</evidence>
<comment type="subcellular location">
    <subcellularLocation>
        <location evidence="1">Cell inner membrane</location>
    </subcellularLocation>
</comment>
<keyword evidence="6 8" id="KW-0472">Membrane</keyword>
<evidence type="ECO:0000259" key="9">
    <source>
        <dbReference type="Pfam" id="PF02470"/>
    </source>
</evidence>
<dbReference type="EMBL" id="QBKN01000012">
    <property type="protein sequence ID" value="PTX47413.1"/>
    <property type="molecule type" value="Genomic_DNA"/>
</dbReference>
<feature type="coiled-coil region" evidence="7">
    <location>
        <begin position="475"/>
        <end position="509"/>
    </location>
</feature>
<dbReference type="AlphaFoldDB" id="A0A2T6AUC0"/>
<dbReference type="Pfam" id="PF02470">
    <property type="entry name" value="MlaD"/>
    <property type="match status" value="3"/>
</dbReference>
<name>A0A2T6AUC0_9RHOB</name>
<reference evidence="10 11" key="1">
    <citation type="submission" date="2018-04" db="EMBL/GenBank/DDBJ databases">
        <title>Genomic Encyclopedia of Archaeal and Bacterial Type Strains, Phase II (KMG-II): from individual species to whole genera.</title>
        <authorList>
            <person name="Goeker M."/>
        </authorList>
    </citation>
    <scope>NUCLEOTIDE SEQUENCE [LARGE SCALE GENOMIC DNA]</scope>
    <source>
        <strain evidence="10 11">DSM 29329</strain>
    </source>
</reference>
<evidence type="ECO:0000256" key="6">
    <source>
        <dbReference type="ARBA" id="ARBA00023136"/>
    </source>
</evidence>
<keyword evidence="11" id="KW-1185">Reference proteome</keyword>
<proteinExistence type="predicted"/>
<evidence type="ECO:0000313" key="10">
    <source>
        <dbReference type="EMBL" id="PTX47413.1"/>
    </source>
</evidence>
<feature type="domain" description="Mce/MlaD" evidence="9">
    <location>
        <begin position="48"/>
        <end position="135"/>
    </location>
</feature>
<dbReference type="OrthoDB" id="9806984at2"/>
<evidence type="ECO:0000256" key="5">
    <source>
        <dbReference type="ARBA" id="ARBA00022989"/>
    </source>
</evidence>
<evidence type="ECO:0000256" key="8">
    <source>
        <dbReference type="SAM" id="Phobius"/>
    </source>
</evidence>
<feature type="domain" description="Mce/MlaD" evidence="9">
    <location>
        <begin position="297"/>
        <end position="394"/>
    </location>
</feature>
<evidence type="ECO:0000256" key="3">
    <source>
        <dbReference type="ARBA" id="ARBA00022519"/>
    </source>
</evidence>
<sequence>MSEQSPAEPEIRPKSKGLLSGFSFVWFIPVLALGISLWVAWQSYAGRGVLIQISFESASGVEAERTDLKFREVTVGTVERVGFSEDLGRVVAHVRVDREVAPYLDDDASFWIVQPEVTVRGISGLNTVLSGVYIEGSWDSEAGEARHQFEGLARAPLARPAREGTHLVLRARDGRSIAAGTPILYKGIRVGAIEAPTLSENGDGVLIEAFVEAPYDRLLTSNTRFWDTSGVSVSLGAGGVSLDFSSLASLVEGGISFGTLVSGGEAVEAGHSYQLYSDEEDARASLINDPSARSLRVLAVFDGAVSGLNEGTAVRFRGLPVGEVSDITMVATDEGGRKVVTLNAMLALSPARLGLGEDASTDEALGLLSDYVDQGLRARLTSASILSGNLVVELVELPDADPASIVTEEDGPPRLPTADSELSDFNATAEGVFKRINALPIEELLSSGQRLLNSVTALVNDEATRAAIPELTATLSEARTVMPELRATLEEARATLAETRQIAVELREGGATEAVNSALDSAVNAADAVETAAGALPPLVDRLDALATRTEAVVSAYGDNSRLVAGVLSTLRDVSEASNTIRSLARMLQRNPNSLIIGR</sequence>
<dbReference type="RefSeq" id="WP_107976392.1">
    <property type="nucleotide sequence ID" value="NZ_BMEZ01000014.1"/>
</dbReference>
<protein>
    <submittedName>
        <fullName evidence="10">Paraquat-inducible protein B</fullName>
    </submittedName>
</protein>
<organism evidence="10 11">
    <name type="scientific">Allosediminivita pacifica</name>
    <dbReference type="NCBI Taxonomy" id="1267769"/>
    <lineage>
        <taxon>Bacteria</taxon>
        <taxon>Pseudomonadati</taxon>
        <taxon>Pseudomonadota</taxon>
        <taxon>Alphaproteobacteria</taxon>
        <taxon>Rhodobacterales</taxon>
        <taxon>Paracoccaceae</taxon>
        <taxon>Allosediminivita</taxon>
    </lineage>
</organism>
<dbReference type="PANTHER" id="PTHR30462">
    <property type="entry name" value="INTERMEMBRANE TRANSPORT PROTEIN PQIB-RELATED"/>
    <property type="match status" value="1"/>
</dbReference>
<keyword evidence="7" id="KW-0175">Coiled coil</keyword>
<keyword evidence="4 8" id="KW-0812">Transmembrane</keyword>
<feature type="transmembrane region" description="Helical" evidence="8">
    <location>
        <begin position="21"/>
        <end position="41"/>
    </location>
</feature>
<keyword evidence="5 8" id="KW-1133">Transmembrane helix</keyword>
<keyword evidence="3" id="KW-0997">Cell inner membrane</keyword>
<keyword evidence="2" id="KW-1003">Cell membrane</keyword>
<evidence type="ECO:0000256" key="7">
    <source>
        <dbReference type="SAM" id="Coils"/>
    </source>
</evidence>
<comment type="caution">
    <text evidence="10">The sequence shown here is derived from an EMBL/GenBank/DDBJ whole genome shotgun (WGS) entry which is preliminary data.</text>
</comment>
<feature type="domain" description="Mce/MlaD" evidence="9">
    <location>
        <begin position="164"/>
        <end position="231"/>
    </location>
</feature>
<evidence type="ECO:0000256" key="2">
    <source>
        <dbReference type="ARBA" id="ARBA00022475"/>
    </source>
</evidence>
<evidence type="ECO:0000313" key="11">
    <source>
        <dbReference type="Proteomes" id="UP000244069"/>
    </source>
</evidence>
<dbReference type="Proteomes" id="UP000244069">
    <property type="component" value="Unassembled WGS sequence"/>
</dbReference>